<feature type="region of interest" description="Disordered" evidence="11">
    <location>
        <begin position="1361"/>
        <end position="1405"/>
    </location>
</feature>
<evidence type="ECO:0000256" key="9">
    <source>
        <dbReference type="ARBA" id="ARBA00023136"/>
    </source>
</evidence>
<feature type="compositionally biased region" description="Low complexity" evidence="11">
    <location>
        <begin position="132"/>
        <end position="141"/>
    </location>
</feature>
<feature type="compositionally biased region" description="Low complexity" evidence="11">
    <location>
        <begin position="161"/>
        <end position="170"/>
    </location>
</feature>
<dbReference type="Gene3D" id="2.60.120.10">
    <property type="entry name" value="Jelly Rolls"/>
    <property type="match status" value="2"/>
</dbReference>
<feature type="compositionally biased region" description="Low complexity" evidence="11">
    <location>
        <begin position="1990"/>
        <end position="2016"/>
    </location>
</feature>
<dbReference type="InterPro" id="IPR018490">
    <property type="entry name" value="cNMP-bd_dom_sf"/>
</dbReference>
<feature type="transmembrane region" description="Helical" evidence="12">
    <location>
        <begin position="512"/>
        <end position="536"/>
    </location>
</feature>
<keyword evidence="5" id="KW-0631">Potassium channel</keyword>
<feature type="region of interest" description="Disordered" evidence="11">
    <location>
        <begin position="859"/>
        <end position="898"/>
    </location>
</feature>
<keyword evidence="8" id="KW-0406">Ion transport</keyword>
<evidence type="ECO:0000259" key="13">
    <source>
        <dbReference type="PROSITE" id="PS50042"/>
    </source>
</evidence>
<keyword evidence="5" id="KW-0630">Potassium</keyword>
<feature type="compositionally biased region" description="Polar residues" evidence="11">
    <location>
        <begin position="1308"/>
        <end position="1325"/>
    </location>
</feature>
<evidence type="ECO:0000256" key="1">
    <source>
        <dbReference type="ARBA" id="ARBA00004141"/>
    </source>
</evidence>
<organism evidence="14 15">
    <name type="scientific">Tetradesmus obliquus</name>
    <name type="common">Green alga</name>
    <name type="synonym">Acutodesmus obliquus</name>
    <dbReference type="NCBI Taxonomy" id="3088"/>
    <lineage>
        <taxon>Eukaryota</taxon>
        <taxon>Viridiplantae</taxon>
        <taxon>Chlorophyta</taxon>
        <taxon>core chlorophytes</taxon>
        <taxon>Chlorophyceae</taxon>
        <taxon>CS clade</taxon>
        <taxon>Sphaeropleales</taxon>
        <taxon>Scenedesmaceae</taxon>
        <taxon>Tetradesmus</taxon>
    </lineage>
</organism>
<comment type="subcellular location">
    <subcellularLocation>
        <location evidence="1">Membrane</location>
        <topology evidence="1">Multi-pass membrane protein</topology>
    </subcellularLocation>
</comment>
<keyword evidence="3" id="KW-0813">Transport</keyword>
<evidence type="ECO:0000256" key="7">
    <source>
        <dbReference type="ARBA" id="ARBA00022989"/>
    </source>
</evidence>
<feature type="region of interest" description="Disordered" evidence="11">
    <location>
        <begin position="1"/>
        <end position="197"/>
    </location>
</feature>
<feature type="transmembrane region" description="Helical" evidence="12">
    <location>
        <begin position="262"/>
        <end position="282"/>
    </location>
</feature>
<feature type="transmembrane region" description="Helical" evidence="12">
    <location>
        <begin position="399"/>
        <end position="428"/>
    </location>
</feature>
<feature type="compositionally biased region" description="Polar residues" evidence="11">
    <location>
        <begin position="869"/>
        <end position="891"/>
    </location>
</feature>
<feature type="repeat" description="ANK" evidence="10">
    <location>
        <begin position="1765"/>
        <end position="1797"/>
    </location>
</feature>
<dbReference type="CDD" id="cd00038">
    <property type="entry name" value="CAP_ED"/>
    <property type="match status" value="1"/>
</dbReference>
<feature type="transmembrane region" description="Helical" evidence="12">
    <location>
        <begin position="483"/>
        <end position="500"/>
    </location>
</feature>
<feature type="region of interest" description="Disordered" evidence="11">
    <location>
        <begin position="1303"/>
        <end position="1325"/>
    </location>
</feature>
<dbReference type="InterPro" id="IPR005821">
    <property type="entry name" value="Ion_trans_dom"/>
</dbReference>
<evidence type="ECO:0000256" key="6">
    <source>
        <dbReference type="ARBA" id="ARBA00022882"/>
    </source>
</evidence>
<evidence type="ECO:0000256" key="8">
    <source>
        <dbReference type="ARBA" id="ARBA00023065"/>
    </source>
</evidence>
<feature type="region of interest" description="Disordered" evidence="11">
    <location>
        <begin position="1956"/>
        <end position="2016"/>
    </location>
</feature>
<dbReference type="Pfam" id="PF12796">
    <property type="entry name" value="Ank_2"/>
    <property type="match status" value="3"/>
</dbReference>
<accession>A0A383VDX8</accession>
<dbReference type="Pfam" id="PF13857">
    <property type="entry name" value="Ank_5"/>
    <property type="match status" value="1"/>
</dbReference>
<feature type="repeat" description="ANK" evidence="10">
    <location>
        <begin position="1864"/>
        <end position="1896"/>
    </location>
</feature>
<feature type="compositionally biased region" description="Low complexity" evidence="11">
    <location>
        <begin position="31"/>
        <end position="40"/>
    </location>
</feature>
<evidence type="ECO:0000313" key="15">
    <source>
        <dbReference type="Proteomes" id="UP000256970"/>
    </source>
</evidence>
<feature type="compositionally biased region" description="Basic and acidic residues" evidence="11">
    <location>
        <begin position="57"/>
        <end position="66"/>
    </location>
</feature>
<keyword evidence="10" id="KW-0040">ANK repeat</keyword>
<keyword evidence="5" id="KW-0633">Potassium transport</keyword>
<feature type="region of interest" description="Disordered" evidence="11">
    <location>
        <begin position="1103"/>
        <end position="1123"/>
    </location>
</feature>
<dbReference type="SMART" id="SM00248">
    <property type="entry name" value="ANK"/>
    <property type="match status" value="9"/>
</dbReference>
<dbReference type="SUPFAM" id="SSF81324">
    <property type="entry name" value="Voltage-gated potassium channels"/>
    <property type="match status" value="1"/>
</dbReference>
<feature type="compositionally biased region" description="Polar residues" evidence="11">
    <location>
        <begin position="67"/>
        <end position="78"/>
    </location>
</feature>
<dbReference type="PROSITE" id="PS50088">
    <property type="entry name" value="ANK_REPEAT"/>
    <property type="match status" value="4"/>
</dbReference>
<dbReference type="Pfam" id="PF00520">
    <property type="entry name" value="Ion_trans"/>
    <property type="match status" value="1"/>
</dbReference>
<sequence length="2016" mass="207551">MGDIEGGGPPSPRRGFSLPSWLNPRERRRSAAAANVASQAPGLPSSSLFHRISAVPEESHRGEHSRTSNGEDASSGGSTPRHAAAAADGYPSLGRKAKIPSSSTTVLGPRDPFELLPRSSNADGGVLPEQLSSTSAASAAAVERGSGSNLAGSSTTSLKAGSTGRPSSTGRRSERPAGADAAGSVASNSRASLGGVSAQPTARALGDVVFGRQSMAVKVSEEATKKYMHMAEADILEQQTSETAQRSWGRGVIHPLDRRYRIWWYVTVFAAAVTGWLIPFRMAYMSVGYDNAHVQGATVLEILLSGVFGLDILVSFFVGFYDSHGLLVMQNLPVALFYIRHRLLVDVITTVPFDAIVLAALRLPEGFDSRYVALLGLLKLGRMYRVMVMFRNMSFNLNLGLLALTLLRNFTLCFYLLHWAACGFWYIALQEGHHDMTWVAQEAATIQGKGTVDFAVLCCEGHHEMTWVAQEAATIQGKGTVDFYIFSFYWAIVTFATLGYGDVTPSTTPEIVFTIVYVAINVVVWAYVLGTITLLVTKQDEETGQYRQRMAALNTYCTANNLSADLKHTMAGLLRLHMSLSNEALGDEQVLAVYPTTIRRKILRQLYATPLHECYLFKKCGVKFLDALMLGARVELFLPKVEIVSSLDHVNELYIVMAGHVELVPPSSYKDGGAAVTSGGGASTTFGSSGGLGSGGGAAAVTSSGGASTTFGSGGGLGSSGGVGNGGGAAAATSGGGASTTFGSSGGVGSGGGAAAVTSGGGASATFGSGGGVGSGGGAAGSAAAAADAANGKHGNAQSYQVISNPLSWSRRPAAAAAAATNASKPSGNAAAAAAAADGAGGGWLHSSGISHAEAIRQTSASPGAASLPRSSQELVKTSSNKEQQQQQLGRRSSKLQRAWSWMTDRRQGSYSKGHAQLQEDRQALNKVSTMALARASRALGPGPLVAGSAAAQNVFVANTAQFPAAAMRGLDTRSRLPLALISAASSTAGSGAAGPAGAAGAAAAAQAEPALEESDNPMLGPGDCFAEVAYFTEVPKAEAVRSLTVCRVLVIPRSTYNAVARDFPLSARQVLENLKSRAAEMVAAFLPPELAREVLRQADLSSSGPTAAAREDNLPNSPKAAAAAAAVAGTGKASAERQQSSPFADLAANQSFSGPGVAQQQQQHKADASIADSAPDMSSRSKLGGAAAVPGDLRSVSDSGGSGAAGGQQQQLRPGGTAGRDRSRPVLSSMSVQLQSRYYSSPGNSRRSFWFEDPASATPTAAAAAGSPPAAAAAGVASLEASRQARALNRFTSLSKQQRAELEASSVPGSHATNISTVSTSSSLEGVAEQWEGGGGADAAQLARTSGPAGRGAAAAAASVPGSAAGGRGPGGLGGLGSRSAGSSGQNPARSSRALGTMSLSPFHGGDNARMARVMEGMAPAANAAEQQRAARLAAATAAFDRPAGAFAAAAAAGGGGGGGPPDKQQQLQLQLAGAGGSKKTNYSDDQLQAAAAAASAGLTMQQQRLLADLLRLRQLVNKAAAKFDQQRLTAFLDAAAAGEVEVVQDMLRQGMSPNTADYDGRTALMVAAYRGHKDIVLNLLFVGADTRLKDARGFDVMVEAARGGHADVIDVLTRGGAKAGISGVLQAQLLCKATYEGKLDRLSNLLRAGCQADAHDYDGQTALHVAAADANLPAARLLVSAGGAITLKDRWGYSPLELAHKVGAAPLVEFFESVVPPEVAAAAAENWKRERTEAALAAVRYGDAAALARLLQRGCPVDAADYDGRTLLHVAVTNKQQAIVSQLLSAGANPNATNSAGSSPLLEAAMNGSSGIQAALMAAGARLNLPPTEEAALLSSVLHMARHDQLLALLAAGANPAAADYDSRTPLHIAASVGDVRALRLLADAVADASIERLQEVQWDAKDRWGDTPLQEALRAGHMEAAAFLQEMEQQHKAALAAVSRSTSLPADTAAAAAAAASGAPAEQQQQQQPRQLSRAFQSLQGERRRQPAQQQQQQQQPAQQQQEQQQQQPPDRT</sequence>
<feature type="region of interest" description="Disordered" evidence="11">
    <location>
        <begin position="1148"/>
        <end position="1231"/>
    </location>
</feature>
<proteinExistence type="inferred from homology"/>
<keyword evidence="9 12" id="KW-0472">Membrane</keyword>
<keyword evidence="4 12" id="KW-0812">Transmembrane</keyword>
<dbReference type="PROSITE" id="PS50042">
    <property type="entry name" value="CNMP_BINDING_3"/>
    <property type="match status" value="1"/>
</dbReference>
<feature type="compositionally biased region" description="Polar residues" evidence="11">
    <location>
        <begin position="146"/>
        <end position="160"/>
    </location>
</feature>
<evidence type="ECO:0000256" key="2">
    <source>
        <dbReference type="ARBA" id="ARBA00007929"/>
    </source>
</evidence>
<dbReference type="PROSITE" id="PS50297">
    <property type="entry name" value="ANK_REP_REGION"/>
    <property type="match status" value="4"/>
</dbReference>
<feature type="repeat" description="ANK" evidence="10">
    <location>
        <begin position="1561"/>
        <end position="1593"/>
    </location>
</feature>
<dbReference type="GO" id="GO:0005249">
    <property type="term" value="F:voltage-gated potassium channel activity"/>
    <property type="evidence" value="ECO:0007669"/>
    <property type="project" value="InterPro"/>
</dbReference>
<evidence type="ECO:0000256" key="4">
    <source>
        <dbReference type="ARBA" id="ARBA00022692"/>
    </source>
</evidence>
<keyword evidence="6" id="KW-0407">Ion channel</keyword>
<dbReference type="Proteomes" id="UP000256970">
    <property type="component" value="Unassembled WGS sequence"/>
</dbReference>
<dbReference type="InterPro" id="IPR036770">
    <property type="entry name" value="Ankyrin_rpt-contain_sf"/>
</dbReference>
<dbReference type="InterPro" id="IPR002110">
    <property type="entry name" value="Ankyrin_rpt"/>
</dbReference>
<dbReference type="InterPro" id="IPR014710">
    <property type="entry name" value="RmlC-like_jellyroll"/>
</dbReference>
<keyword evidence="6" id="KW-0851">Voltage-gated channel</keyword>
<dbReference type="SUPFAM" id="SSF51206">
    <property type="entry name" value="cAMP-binding domain-like"/>
    <property type="match status" value="1"/>
</dbReference>
<evidence type="ECO:0000256" key="11">
    <source>
        <dbReference type="SAM" id="MobiDB-lite"/>
    </source>
</evidence>
<gene>
    <name evidence="14" type="ORF">BQ4739_LOCUS3951</name>
</gene>
<protein>
    <recommendedName>
        <fullName evidence="13">Cyclic nucleotide-binding domain-containing protein</fullName>
    </recommendedName>
</protein>
<keyword evidence="7 12" id="KW-1133">Transmembrane helix</keyword>
<dbReference type="GO" id="GO:0034702">
    <property type="term" value="C:monoatomic ion channel complex"/>
    <property type="evidence" value="ECO:0007669"/>
    <property type="project" value="UniProtKB-KW"/>
</dbReference>
<reference evidence="14 15" key="1">
    <citation type="submission" date="2016-10" db="EMBL/GenBank/DDBJ databases">
        <authorList>
            <person name="Cai Z."/>
        </authorList>
    </citation>
    <scope>NUCLEOTIDE SEQUENCE [LARGE SCALE GENOMIC DNA]</scope>
</reference>
<feature type="compositionally biased region" description="Polar residues" evidence="11">
    <location>
        <begin position="1148"/>
        <end position="1164"/>
    </location>
</feature>
<dbReference type="PANTHER" id="PTHR45743:SF2">
    <property type="entry name" value="POTASSIUM CHANNEL AKT1"/>
    <property type="match status" value="1"/>
</dbReference>
<evidence type="ECO:0000256" key="12">
    <source>
        <dbReference type="SAM" id="Phobius"/>
    </source>
</evidence>
<feature type="transmembrane region" description="Helical" evidence="12">
    <location>
        <begin position="302"/>
        <end position="322"/>
    </location>
</feature>
<feature type="domain" description="Cyclic nucleotide-binding" evidence="13">
    <location>
        <begin position="1020"/>
        <end position="1078"/>
    </location>
</feature>
<feature type="repeat" description="ANK" evidence="10">
    <location>
        <begin position="1660"/>
        <end position="1692"/>
    </location>
</feature>
<dbReference type="InterPro" id="IPR045319">
    <property type="entry name" value="KAT/AKT"/>
</dbReference>
<dbReference type="InterPro" id="IPR000595">
    <property type="entry name" value="cNMP-bd_dom"/>
</dbReference>
<comment type="similarity">
    <text evidence="2">Belongs to the potassium channel family. Plant (TC 1.A.1.4) subfamily.</text>
</comment>
<dbReference type="Gene3D" id="1.25.40.20">
    <property type="entry name" value="Ankyrin repeat-containing domain"/>
    <property type="match status" value="4"/>
</dbReference>
<dbReference type="SUPFAM" id="SSF48403">
    <property type="entry name" value="Ankyrin repeat"/>
    <property type="match status" value="1"/>
</dbReference>
<evidence type="ECO:0000256" key="10">
    <source>
        <dbReference type="PROSITE-ProRule" id="PRU00023"/>
    </source>
</evidence>
<dbReference type="Gene3D" id="1.10.287.70">
    <property type="match status" value="1"/>
</dbReference>
<evidence type="ECO:0000256" key="3">
    <source>
        <dbReference type="ARBA" id="ARBA00022448"/>
    </source>
</evidence>
<dbReference type="EMBL" id="FNXT01000311">
    <property type="protein sequence ID" value="SZX63401.1"/>
    <property type="molecule type" value="Genomic_DNA"/>
</dbReference>
<evidence type="ECO:0000256" key="5">
    <source>
        <dbReference type="ARBA" id="ARBA00022826"/>
    </source>
</evidence>
<evidence type="ECO:0000313" key="14">
    <source>
        <dbReference type="EMBL" id="SZX63401.1"/>
    </source>
</evidence>
<name>A0A383VDX8_TETOB</name>
<dbReference type="PANTHER" id="PTHR45743">
    <property type="entry name" value="POTASSIUM CHANNEL AKT1"/>
    <property type="match status" value="1"/>
</dbReference>
<dbReference type="PRINTS" id="PR01415">
    <property type="entry name" value="ANKYRIN"/>
</dbReference>
<keyword evidence="15" id="KW-1185">Reference proteome</keyword>
<feature type="compositionally biased region" description="Gly residues" evidence="11">
    <location>
        <begin position="1365"/>
        <end position="1378"/>
    </location>
</feature>
<feature type="compositionally biased region" description="Low complexity" evidence="11">
    <location>
        <begin position="1956"/>
        <end position="1980"/>
    </location>
</feature>